<keyword evidence="2" id="KW-0472">Membrane</keyword>
<dbReference type="Proteomes" id="UP000570003">
    <property type="component" value="Unassembled WGS sequence"/>
</dbReference>
<evidence type="ECO:0000313" key="3">
    <source>
        <dbReference type="EMBL" id="NKY16017.1"/>
    </source>
</evidence>
<evidence type="ECO:0000256" key="2">
    <source>
        <dbReference type="SAM" id="Phobius"/>
    </source>
</evidence>
<dbReference type="AlphaFoldDB" id="A0AA44DGV3"/>
<feature type="compositionally biased region" description="Low complexity" evidence="1">
    <location>
        <begin position="150"/>
        <end position="171"/>
    </location>
</feature>
<accession>A0AA44DGV3</accession>
<organism evidence="3 4">
    <name type="scientific">Streptomyces somaliensis (strain ATCC 33201 / DSM 40738 / JCM 12659 / KCTC 9044 / NCTC 11332 / NRRL B-12077 / IP 733)</name>
    <dbReference type="NCBI Taxonomy" id="1134445"/>
    <lineage>
        <taxon>Bacteria</taxon>
        <taxon>Bacillati</taxon>
        <taxon>Actinomycetota</taxon>
        <taxon>Actinomycetes</taxon>
        <taxon>Kitasatosporales</taxon>
        <taxon>Streptomycetaceae</taxon>
        <taxon>Streptomyces</taxon>
    </lineage>
</organism>
<name>A0AA44DGV3_STRE0</name>
<feature type="region of interest" description="Disordered" evidence="1">
    <location>
        <begin position="104"/>
        <end position="171"/>
    </location>
</feature>
<feature type="non-terminal residue" evidence="3">
    <location>
        <position position="171"/>
    </location>
</feature>
<evidence type="ECO:0000313" key="4">
    <source>
        <dbReference type="Proteomes" id="UP000570003"/>
    </source>
</evidence>
<feature type="transmembrane region" description="Helical" evidence="2">
    <location>
        <begin position="74"/>
        <end position="97"/>
    </location>
</feature>
<sequence>MVVLVISLVLALLGLAHRYVWCRLVRDVTRPGGWPRRAGTAAAFVLPLTALGALTAGRAGAPFPLQQALAWPGFLWLATLLYMVLSLLAAEALRPLLLRRPRDRRGDPAAAVPAPSAGEPTGEQAGEQAAEPTGEPTGEQIGQPAGGQTGEPAGAAGRPGGTAVPGAADGH</sequence>
<gene>
    <name evidence="3" type="ORF">HGA06_18325</name>
</gene>
<proteinExistence type="predicted"/>
<keyword evidence="2" id="KW-0812">Transmembrane</keyword>
<reference evidence="3 4" key="1">
    <citation type="submission" date="2020-04" db="EMBL/GenBank/DDBJ databases">
        <title>MicrobeNet Type strains.</title>
        <authorList>
            <person name="Nicholson A.C."/>
        </authorList>
    </citation>
    <scope>NUCLEOTIDE SEQUENCE [LARGE SCALE GENOMIC DNA]</scope>
    <source>
        <strain evidence="3 4">DSM 40738</strain>
    </source>
</reference>
<dbReference type="EMBL" id="JAAXOU010000263">
    <property type="protein sequence ID" value="NKY16017.1"/>
    <property type="molecule type" value="Genomic_DNA"/>
</dbReference>
<keyword evidence="2" id="KW-1133">Transmembrane helix</keyword>
<evidence type="ECO:0000256" key="1">
    <source>
        <dbReference type="SAM" id="MobiDB-lite"/>
    </source>
</evidence>
<protein>
    <submittedName>
        <fullName evidence="3">Metallophosphoesterase</fullName>
    </submittedName>
</protein>
<keyword evidence="4" id="KW-1185">Reference proteome</keyword>
<comment type="caution">
    <text evidence="3">The sequence shown here is derived from an EMBL/GenBank/DDBJ whole genome shotgun (WGS) entry which is preliminary data.</text>
</comment>